<sequence length="287" mass="31458">MMRSRSLATGPSAKTHVTQMFNARILKTPMSFALDPAVLESITQEARQCFLEEDAPGYLSVLQQGLAQLAEDRSPDYKALMRAAHSIKGGAGVAQMPALSQLAHKLEDLLEAWNQERIVELELALGLLQQGLEELAYMLGAAQESPKILEADPNLLKALTEFNSSLDTAHSPQMASPPASSLSGARIKLIQTALESDFENCLESIDKLLQEKVSTEAMREGLLGLVDEGILLGEAYSLPWLVSTVEKIADLLERPPVNLALEDLARQATIELRQERDRFLQELPATD</sequence>
<dbReference type="InterPro" id="IPR051315">
    <property type="entry name" value="Bact_Chemotaxis_CheA"/>
</dbReference>
<comment type="caution">
    <text evidence="3">The sequence shown here is derived from an EMBL/GenBank/DDBJ whole genome shotgun (WGS) entry which is preliminary data.</text>
</comment>
<evidence type="ECO:0000259" key="2">
    <source>
        <dbReference type="PROSITE" id="PS50894"/>
    </source>
</evidence>
<proteinExistence type="predicted"/>
<evidence type="ECO:0000313" key="3">
    <source>
        <dbReference type="EMBL" id="MBE9040578.1"/>
    </source>
</evidence>
<accession>A0A928VWH7</accession>
<dbReference type="InterPro" id="IPR036641">
    <property type="entry name" value="HPT_dom_sf"/>
</dbReference>
<evidence type="ECO:0000256" key="1">
    <source>
        <dbReference type="PROSITE-ProRule" id="PRU00110"/>
    </source>
</evidence>
<dbReference type="PANTHER" id="PTHR43395:SF1">
    <property type="entry name" value="CHEMOTAXIS PROTEIN CHEA"/>
    <property type="match status" value="1"/>
</dbReference>
<dbReference type="PANTHER" id="PTHR43395">
    <property type="entry name" value="SENSOR HISTIDINE KINASE CHEA"/>
    <property type="match status" value="1"/>
</dbReference>
<dbReference type="PROSITE" id="PS50894">
    <property type="entry name" value="HPT"/>
    <property type="match status" value="1"/>
</dbReference>
<name>A0A928VWH7_9CYAN</name>
<gene>
    <name evidence="3" type="ORF">IQ235_07235</name>
</gene>
<dbReference type="SUPFAM" id="SSF47226">
    <property type="entry name" value="Histidine-containing phosphotransfer domain, HPT domain"/>
    <property type="match status" value="1"/>
</dbReference>
<dbReference type="AlphaFoldDB" id="A0A928VWH7"/>
<feature type="modified residue" description="Phosphohistidine" evidence="1">
    <location>
        <position position="85"/>
    </location>
</feature>
<evidence type="ECO:0000313" key="4">
    <source>
        <dbReference type="Proteomes" id="UP000621799"/>
    </source>
</evidence>
<keyword evidence="1" id="KW-0597">Phosphoprotein</keyword>
<protein>
    <submittedName>
        <fullName evidence="3">Hpt domain-containing protein</fullName>
    </submittedName>
</protein>
<organism evidence="3 4">
    <name type="scientific">Zarconia navalis LEGE 11467</name>
    <dbReference type="NCBI Taxonomy" id="1828826"/>
    <lineage>
        <taxon>Bacteria</taxon>
        <taxon>Bacillati</taxon>
        <taxon>Cyanobacteriota</taxon>
        <taxon>Cyanophyceae</taxon>
        <taxon>Oscillatoriophycideae</taxon>
        <taxon>Oscillatoriales</taxon>
        <taxon>Oscillatoriales incertae sedis</taxon>
        <taxon>Zarconia</taxon>
        <taxon>Zarconia navalis</taxon>
    </lineage>
</organism>
<dbReference type="GO" id="GO:0000160">
    <property type="term" value="P:phosphorelay signal transduction system"/>
    <property type="evidence" value="ECO:0007669"/>
    <property type="project" value="InterPro"/>
</dbReference>
<reference evidence="3" key="1">
    <citation type="submission" date="2020-10" db="EMBL/GenBank/DDBJ databases">
        <authorList>
            <person name="Castelo-Branco R."/>
            <person name="Eusebio N."/>
            <person name="Adriana R."/>
            <person name="Vieira A."/>
            <person name="Brugerolle De Fraissinette N."/>
            <person name="Rezende De Castro R."/>
            <person name="Schneider M.P."/>
            <person name="Vasconcelos V."/>
            <person name="Leao P.N."/>
        </authorList>
    </citation>
    <scope>NUCLEOTIDE SEQUENCE</scope>
    <source>
        <strain evidence="3">LEGE 11467</strain>
    </source>
</reference>
<keyword evidence="4" id="KW-1185">Reference proteome</keyword>
<feature type="domain" description="HPt" evidence="2">
    <location>
        <begin position="40"/>
        <end position="142"/>
    </location>
</feature>
<dbReference type="SMART" id="SM00073">
    <property type="entry name" value="HPT"/>
    <property type="match status" value="1"/>
</dbReference>
<dbReference type="Pfam" id="PF01627">
    <property type="entry name" value="Hpt"/>
    <property type="match status" value="1"/>
</dbReference>
<dbReference type="Proteomes" id="UP000621799">
    <property type="component" value="Unassembled WGS sequence"/>
</dbReference>
<feature type="non-terminal residue" evidence="3">
    <location>
        <position position="287"/>
    </location>
</feature>
<dbReference type="EMBL" id="JADEXN010000098">
    <property type="protein sequence ID" value="MBE9040578.1"/>
    <property type="molecule type" value="Genomic_DNA"/>
</dbReference>
<dbReference type="InterPro" id="IPR008207">
    <property type="entry name" value="Sig_transdc_His_kin_Hpt_dom"/>
</dbReference>
<dbReference type="CDD" id="cd00088">
    <property type="entry name" value="HPT"/>
    <property type="match status" value="1"/>
</dbReference>
<dbReference type="Gene3D" id="1.20.120.160">
    <property type="entry name" value="HPT domain"/>
    <property type="match status" value="1"/>
</dbReference>